<dbReference type="Proteomes" id="UP001558652">
    <property type="component" value="Unassembled WGS sequence"/>
</dbReference>
<protein>
    <recommendedName>
        <fullName evidence="2">Glycolipid transfer protein domain-containing protein</fullName>
    </recommendedName>
</protein>
<reference evidence="3 4" key="1">
    <citation type="submission" date="2024-07" db="EMBL/GenBank/DDBJ databases">
        <title>Chromosome-level genome assembly of the water stick insect Ranatra chinensis (Heteroptera: Nepidae).</title>
        <authorList>
            <person name="Liu X."/>
        </authorList>
    </citation>
    <scope>NUCLEOTIDE SEQUENCE [LARGE SCALE GENOMIC DNA]</scope>
    <source>
        <strain evidence="3">Cailab_2021Rc</strain>
        <tissue evidence="3">Muscle</tissue>
    </source>
</reference>
<dbReference type="Gene3D" id="1.10.3520.10">
    <property type="entry name" value="Glycolipid transfer protein"/>
    <property type="match status" value="1"/>
</dbReference>
<dbReference type="SUPFAM" id="SSF110004">
    <property type="entry name" value="Glycolipid transfer protein, GLTP"/>
    <property type="match status" value="1"/>
</dbReference>
<feature type="domain" description="Glycolipid transfer protein" evidence="2">
    <location>
        <begin position="37"/>
        <end position="178"/>
    </location>
</feature>
<dbReference type="PANTHER" id="PTHR10219">
    <property type="entry name" value="GLYCOLIPID TRANSFER PROTEIN-RELATED"/>
    <property type="match status" value="1"/>
</dbReference>
<dbReference type="GO" id="GO:0032691">
    <property type="term" value="P:negative regulation of interleukin-1 beta production"/>
    <property type="evidence" value="ECO:0007669"/>
    <property type="project" value="UniProtKB-ARBA"/>
</dbReference>
<comment type="similarity">
    <text evidence="1">Belongs to the GLTP family.</text>
</comment>
<dbReference type="EMBL" id="JBFDAA010000002">
    <property type="protein sequence ID" value="KAL1139746.1"/>
    <property type="molecule type" value="Genomic_DNA"/>
</dbReference>
<evidence type="ECO:0000313" key="3">
    <source>
        <dbReference type="EMBL" id="KAL1139746.1"/>
    </source>
</evidence>
<evidence type="ECO:0000313" key="4">
    <source>
        <dbReference type="Proteomes" id="UP001558652"/>
    </source>
</evidence>
<evidence type="ECO:0000256" key="1">
    <source>
        <dbReference type="ARBA" id="ARBA00007148"/>
    </source>
</evidence>
<dbReference type="AlphaFoldDB" id="A0ABD0YVI7"/>
<accession>A0ABD0YVI7</accession>
<name>A0ABD0YVI7_9HEMI</name>
<keyword evidence="4" id="KW-1185">Reference proteome</keyword>
<sequence>MDREGNFRVDNNSSVYFDVKYLHECYSSCLLDEDDIYLESYLNAYKELCKLMGSFFSFIETEINSKSAILTDLIGNDENGNFSTVKSMMRHEMDSGLLKKSGYVSGCRTLLRLHRGLDFIRQFLKHVYELRSDEGTSSVCMKVYSKTLGNFHPWLIRQGAYLAMYTLPSRAALLNRVCGDSVEISLAILPEMLEIADEVYSRTEVCFRTNNLSNLP</sequence>
<gene>
    <name evidence="3" type="ORF">AAG570_006724</name>
</gene>
<comment type="caution">
    <text evidence="3">The sequence shown here is derived from an EMBL/GenBank/DDBJ whole genome shotgun (WGS) entry which is preliminary data.</text>
</comment>
<dbReference type="Pfam" id="PF08718">
    <property type="entry name" value="GLTP"/>
    <property type="match status" value="1"/>
</dbReference>
<organism evidence="3 4">
    <name type="scientific">Ranatra chinensis</name>
    <dbReference type="NCBI Taxonomy" id="642074"/>
    <lineage>
        <taxon>Eukaryota</taxon>
        <taxon>Metazoa</taxon>
        <taxon>Ecdysozoa</taxon>
        <taxon>Arthropoda</taxon>
        <taxon>Hexapoda</taxon>
        <taxon>Insecta</taxon>
        <taxon>Pterygota</taxon>
        <taxon>Neoptera</taxon>
        <taxon>Paraneoptera</taxon>
        <taxon>Hemiptera</taxon>
        <taxon>Heteroptera</taxon>
        <taxon>Panheteroptera</taxon>
        <taxon>Nepomorpha</taxon>
        <taxon>Nepidae</taxon>
        <taxon>Ranatrinae</taxon>
        <taxon>Ranatra</taxon>
    </lineage>
</organism>
<dbReference type="PANTHER" id="PTHR10219:SF43">
    <property type="entry name" value="GLYCOLIPID TRANSFER PROTEIN DOMAIN-CONTAINING PROTEIN"/>
    <property type="match status" value="1"/>
</dbReference>
<dbReference type="InterPro" id="IPR014830">
    <property type="entry name" value="Glycolipid_transfer_prot_dom"/>
</dbReference>
<proteinExistence type="inferred from homology"/>
<dbReference type="InterPro" id="IPR036497">
    <property type="entry name" value="GLTP_sf"/>
</dbReference>
<evidence type="ECO:0000259" key="2">
    <source>
        <dbReference type="Pfam" id="PF08718"/>
    </source>
</evidence>
<dbReference type="FunFam" id="1.10.3520.10:FF:000002">
    <property type="entry name" value="Ceramide-1-phosphate transfer protein"/>
    <property type="match status" value="1"/>
</dbReference>